<gene>
    <name evidence="2" type="ORF">GBAR_LOCUS16092</name>
</gene>
<dbReference type="CDD" id="cd04182">
    <property type="entry name" value="GT_2_like_f"/>
    <property type="match status" value="1"/>
</dbReference>
<dbReference type="SUPFAM" id="SSF53448">
    <property type="entry name" value="Nucleotide-diphospho-sugar transferases"/>
    <property type="match status" value="1"/>
</dbReference>
<dbReference type="InterPro" id="IPR025877">
    <property type="entry name" value="MobA-like_NTP_Trfase"/>
</dbReference>
<dbReference type="InterPro" id="IPR029044">
    <property type="entry name" value="Nucleotide-diphossugar_trans"/>
</dbReference>
<evidence type="ECO:0000313" key="3">
    <source>
        <dbReference type="Proteomes" id="UP001174909"/>
    </source>
</evidence>
<feature type="domain" description="MobA-like NTP transferase" evidence="1">
    <location>
        <begin position="10"/>
        <end position="181"/>
    </location>
</feature>
<dbReference type="AlphaFoldDB" id="A0AA35WPN5"/>
<proteinExistence type="predicted"/>
<evidence type="ECO:0000313" key="2">
    <source>
        <dbReference type="EMBL" id="CAI8028209.1"/>
    </source>
</evidence>
<dbReference type="PANTHER" id="PTHR43777:SF1">
    <property type="entry name" value="MOLYBDENUM COFACTOR CYTIDYLYLTRANSFERASE"/>
    <property type="match status" value="1"/>
</dbReference>
<dbReference type="PANTHER" id="PTHR43777">
    <property type="entry name" value="MOLYBDENUM COFACTOR CYTIDYLYLTRANSFERASE"/>
    <property type="match status" value="1"/>
</dbReference>
<keyword evidence="3" id="KW-1185">Reference proteome</keyword>
<dbReference type="Pfam" id="PF12804">
    <property type="entry name" value="NTP_transf_3"/>
    <property type="match status" value="1"/>
</dbReference>
<dbReference type="EMBL" id="CASHTH010002320">
    <property type="protein sequence ID" value="CAI8028209.1"/>
    <property type="molecule type" value="Genomic_DNA"/>
</dbReference>
<reference evidence="2" key="1">
    <citation type="submission" date="2023-03" db="EMBL/GenBank/DDBJ databases">
        <authorList>
            <person name="Steffen K."/>
            <person name="Cardenas P."/>
        </authorList>
    </citation>
    <scope>NUCLEOTIDE SEQUENCE</scope>
</reference>
<dbReference type="Gene3D" id="3.90.550.10">
    <property type="entry name" value="Spore Coat Polysaccharide Biosynthesis Protein SpsA, Chain A"/>
    <property type="match status" value="1"/>
</dbReference>
<organism evidence="2 3">
    <name type="scientific">Geodia barretti</name>
    <name type="common">Barrett's horny sponge</name>
    <dbReference type="NCBI Taxonomy" id="519541"/>
    <lineage>
        <taxon>Eukaryota</taxon>
        <taxon>Metazoa</taxon>
        <taxon>Porifera</taxon>
        <taxon>Demospongiae</taxon>
        <taxon>Heteroscleromorpha</taxon>
        <taxon>Tetractinellida</taxon>
        <taxon>Astrophorina</taxon>
        <taxon>Geodiidae</taxon>
        <taxon>Geodia</taxon>
    </lineage>
</organism>
<dbReference type="GO" id="GO:0016779">
    <property type="term" value="F:nucleotidyltransferase activity"/>
    <property type="evidence" value="ECO:0007669"/>
    <property type="project" value="UniProtKB-ARBA"/>
</dbReference>
<name>A0AA35WPN5_GEOBA</name>
<sequence>MTDTSPFTSAILLAAGVSRRMGTLKALLDWHGRSLIIHQIVALREAGADEVIVVLGHRADELQARIGANRDVYTLGKVRCVVNDDYALGKTTSIITGLWAMGPSGDPDAAIMMLNVDQPRSARVIGQALRAHRNGDGNLITIPTCEGKGGHPIVVSRTLYGELIAIDERTEGMRAVTERHRDATQRVELGAPELLWDVNTPEQYQAALKASGAG</sequence>
<accession>A0AA35WPN5</accession>
<protein>
    <submittedName>
        <fullName evidence="2">Nicotine blue oxidoreductase</fullName>
    </submittedName>
</protein>
<comment type="caution">
    <text evidence="2">The sequence shown here is derived from an EMBL/GenBank/DDBJ whole genome shotgun (WGS) entry which is preliminary data.</text>
</comment>
<evidence type="ECO:0000259" key="1">
    <source>
        <dbReference type="Pfam" id="PF12804"/>
    </source>
</evidence>
<dbReference type="Proteomes" id="UP001174909">
    <property type="component" value="Unassembled WGS sequence"/>
</dbReference>